<dbReference type="Pfam" id="PF22308">
    <property type="entry name" value="DUF6969"/>
    <property type="match status" value="1"/>
</dbReference>
<accession>I0AL00</accession>
<evidence type="ECO:0000313" key="2">
    <source>
        <dbReference type="EMBL" id="AFH49657.1"/>
    </source>
</evidence>
<organism evidence="2 3">
    <name type="scientific">Ignavibacterium album (strain DSM 19864 / JCM 16511 / NBRC 101810 / Mat9-16)</name>
    <dbReference type="NCBI Taxonomy" id="945713"/>
    <lineage>
        <taxon>Bacteria</taxon>
        <taxon>Pseudomonadati</taxon>
        <taxon>Ignavibacteriota</taxon>
        <taxon>Ignavibacteria</taxon>
        <taxon>Ignavibacteriales</taxon>
        <taxon>Ignavibacteriaceae</taxon>
        <taxon>Ignavibacterium</taxon>
    </lineage>
</organism>
<dbReference type="InterPro" id="IPR054242">
    <property type="entry name" value="DUF6969"/>
</dbReference>
<evidence type="ECO:0000313" key="3">
    <source>
        <dbReference type="Proteomes" id="UP000007394"/>
    </source>
</evidence>
<dbReference type="HOGENOM" id="CLU_1233674_0_0_10"/>
<sequence length="224" mass="26168">MTTRRNFIKSITTIAVIGIASTNTLAKNIFQAAIKSANDFKKKVIDIIESLKSEGSNVVKKVMNGKTYVYDPYTHYPYDGGITDEKTGYRIFFHAHRPIEYGHFHTFATDENGNLIHLVLISMNKEGVPIALATVNRWVTDDKYVKSDVLKKLLNNFQMDSNLFVERRVVEFVYNTLKAYKDLIYDLFDERDKWIKDYVDKNFNEPFEDRNFEILSERKIDLRI</sequence>
<dbReference type="KEGG" id="ial:IALB_1951"/>
<dbReference type="OrthoDB" id="6115415at2"/>
<dbReference type="EMBL" id="CP003418">
    <property type="protein sequence ID" value="AFH49657.1"/>
    <property type="molecule type" value="Genomic_DNA"/>
</dbReference>
<name>I0AL00_IGNAJ</name>
<dbReference type="Proteomes" id="UP000007394">
    <property type="component" value="Chromosome"/>
</dbReference>
<keyword evidence="3" id="KW-1185">Reference proteome</keyword>
<protein>
    <recommendedName>
        <fullName evidence="1">DUF6969 domain-containing protein</fullName>
    </recommendedName>
</protein>
<dbReference type="eggNOG" id="ENOG502ZCN0">
    <property type="taxonomic scope" value="Bacteria"/>
</dbReference>
<feature type="domain" description="DUF6969" evidence="1">
    <location>
        <begin position="41"/>
        <end position="220"/>
    </location>
</feature>
<gene>
    <name evidence="2" type="ordered locus">IALB_1951</name>
</gene>
<evidence type="ECO:0000259" key="1">
    <source>
        <dbReference type="Pfam" id="PF22308"/>
    </source>
</evidence>
<reference evidence="2 3" key="1">
    <citation type="journal article" date="2012" name="Front. Microbiol.">
        <title>Complete genome of Ignavibacterium album, a metabolically versatile, flagellated, facultative anaerobe from the phylum Chlorobi.</title>
        <authorList>
            <person name="Liu Z."/>
            <person name="Frigaard N.-U."/>
            <person name="Vogl K."/>
            <person name="Iino T."/>
            <person name="Ohkuma M."/>
            <person name="Overmann J."/>
            <person name="Bryant D.A."/>
        </authorList>
    </citation>
    <scope>NUCLEOTIDE SEQUENCE [LARGE SCALE GENOMIC DNA]</scope>
    <source>
        <strain evidence="3">DSM 19864 / JCM 16511 / NBRC 101810 / Mat9-16</strain>
    </source>
</reference>
<dbReference type="AlphaFoldDB" id="I0AL00"/>
<proteinExistence type="predicted"/>
<dbReference type="RefSeq" id="WP_014560806.1">
    <property type="nucleotide sequence ID" value="NC_017464.1"/>
</dbReference>